<keyword evidence="1" id="KW-0472">Membrane</keyword>
<dbReference type="GeneID" id="10821681"/>
<dbReference type="EMBL" id="CP002101">
    <property type="protein sequence ID" value="AEH59970.1"/>
    <property type="molecule type" value="Genomic_DNA"/>
</dbReference>
<feature type="transmembrane region" description="Helical" evidence="1">
    <location>
        <begin position="40"/>
        <end position="58"/>
    </location>
</feature>
<dbReference type="RefSeq" id="WP_013897409.1">
    <property type="nucleotide sequence ID" value="NC_015676.1"/>
</dbReference>
<evidence type="ECO:0000313" key="2">
    <source>
        <dbReference type="EMBL" id="AEH59970.1"/>
    </source>
</evidence>
<sequence precursor="true">MNNDDSLSIAVPITVSLLGIAFILHFMAEPYYFTGSPPTGFSTGTLGILIVVIGVLLSSKCKK</sequence>
<name>F7XMV3_METZD</name>
<gene>
    <name evidence="2" type="ordered locus">Mzhil_0089</name>
</gene>
<keyword evidence="1" id="KW-1133">Transmembrane helix</keyword>
<accession>F7XMV3</accession>
<dbReference type="Proteomes" id="UP000006622">
    <property type="component" value="Chromosome"/>
</dbReference>
<organism evidence="2 3">
    <name type="scientific">Methanosalsum zhilinae (strain DSM 4017 / NBRC 107636 / OCM 62 / WeN5)</name>
    <name type="common">Methanohalophilus zhilinae</name>
    <dbReference type="NCBI Taxonomy" id="679901"/>
    <lineage>
        <taxon>Archaea</taxon>
        <taxon>Methanobacteriati</taxon>
        <taxon>Methanobacteriota</taxon>
        <taxon>Stenosarchaea group</taxon>
        <taxon>Methanomicrobia</taxon>
        <taxon>Methanosarcinales</taxon>
        <taxon>Methanosarcinaceae</taxon>
        <taxon>Methanosalsum</taxon>
    </lineage>
</organism>
<dbReference type="KEGG" id="mzh:Mzhil_0089"/>
<proteinExistence type="predicted"/>
<reference evidence="2 3" key="1">
    <citation type="submission" date="2010-07" db="EMBL/GenBank/DDBJ databases">
        <title>The complete genome of Methanosalsum zhilinae DSM 4017.</title>
        <authorList>
            <consortium name="US DOE Joint Genome Institute (JGI-PGF)"/>
            <person name="Lucas S."/>
            <person name="Copeland A."/>
            <person name="Lapidus A."/>
            <person name="Glavina del Rio T."/>
            <person name="Dalin E."/>
            <person name="Tice H."/>
            <person name="Bruce D."/>
            <person name="Goodwin L."/>
            <person name="Pitluck S."/>
            <person name="Kyrpides N."/>
            <person name="Mavromatis K."/>
            <person name="Ovchinnikova G."/>
            <person name="Daligault H."/>
            <person name="Detter J.C."/>
            <person name="Han C."/>
            <person name="Tapia R."/>
            <person name="Larimer F."/>
            <person name="Land M."/>
            <person name="Hauser L."/>
            <person name="Markowitz V."/>
            <person name="Cheng J.-F."/>
            <person name="Hugenholtz P."/>
            <person name="Woyke T."/>
            <person name="Wu D."/>
            <person name="Spring S."/>
            <person name="Schueler E."/>
            <person name="Brambilla E."/>
            <person name="Klenk H.-P."/>
            <person name="Eisen J.A."/>
        </authorList>
    </citation>
    <scope>NUCLEOTIDE SEQUENCE [LARGE SCALE GENOMIC DNA]</scope>
    <source>
        <strain evidence="3">DSM 4017 / NBRC 107636 / OCM 62 / WeN5</strain>
    </source>
</reference>
<dbReference type="HOGENOM" id="CLU_2875155_0_0_2"/>
<protein>
    <submittedName>
        <fullName evidence="2">Uncharacterized protein</fullName>
    </submittedName>
</protein>
<keyword evidence="3" id="KW-1185">Reference proteome</keyword>
<dbReference type="AlphaFoldDB" id="F7XMV3"/>
<evidence type="ECO:0000256" key="1">
    <source>
        <dbReference type="SAM" id="Phobius"/>
    </source>
</evidence>
<keyword evidence="1" id="KW-0812">Transmembrane</keyword>
<feature type="transmembrane region" description="Helical" evidence="1">
    <location>
        <begin position="7"/>
        <end position="28"/>
    </location>
</feature>
<evidence type="ECO:0000313" key="3">
    <source>
        <dbReference type="Proteomes" id="UP000006622"/>
    </source>
</evidence>